<dbReference type="GO" id="GO:0003723">
    <property type="term" value="F:RNA binding"/>
    <property type="evidence" value="ECO:0007669"/>
    <property type="project" value="TreeGrafter"/>
</dbReference>
<evidence type="ECO:0000259" key="2">
    <source>
        <dbReference type="Pfam" id="PF19273"/>
    </source>
</evidence>
<dbReference type="InterPro" id="IPR013598">
    <property type="entry name" value="Exportin-1/Importin-b-like"/>
</dbReference>
<dbReference type="AlphaFoldDB" id="A0A6D2JMG9"/>
<protein>
    <submittedName>
        <fullName evidence="3">Uncharacterized protein</fullName>
    </submittedName>
</protein>
<dbReference type="SUPFAM" id="SSF48371">
    <property type="entry name" value="ARM repeat"/>
    <property type="match status" value="1"/>
</dbReference>
<dbReference type="InterPro" id="IPR011989">
    <property type="entry name" value="ARM-like"/>
</dbReference>
<dbReference type="GO" id="GO:0005634">
    <property type="term" value="C:nucleus"/>
    <property type="evidence" value="ECO:0007669"/>
    <property type="project" value="TreeGrafter"/>
</dbReference>
<evidence type="ECO:0000259" key="1">
    <source>
        <dbReference type="Pfam" id="PF08389"/>
    </source>
</evidence>
<feature type="domain" description="Exportin-5 C-terminal" evidence="2">
    <location>
        <begin position="286"/>
        <end position="1133"/>
    </location>
</feature>
<sequence length="1168" mass="129035">MDASNNTASNVAQAILAVLDYNSTPDARKAAVAFLESLKSGDIRVLANISLTPEKGVFFRNSTACLQNATEIASPGEEWSLKSQSAALVAEIVRREGPDLWQELFPSLASLSTQGPLQAEVVAMMLRWLPEDITVHNEDLEGDRRRLLLRGLTESLPEILPLLYNLLERHYGAAMSEASRQQVDLAKQHAAVVMACINAVNAYAEWAPVLDLSRYGIINGCGALLSSPDFRLHACEFFKLVCSRKRPSDTSGAEYDSAISSLFQSLTNVSREFLYRSASCAGVIDESDYEFVESICESLVSLGSTNLQCIATDDGVLALYLQQMLGFFQHFKLGLHFEAMLFWLTLMRDLLSKPKAAVYPNGEGPAVGGVNEKKKILSLINDDISSAILDVSFQRMLKKEKVPPRIAPSFGPLELWSDDFEGKGEFGQYRSRLLELVKLIASHKPLVSSTKISERIISLIKDLLASPVPLQDVAVMDSQQLAFDCIVTTVFEGSNEFACGSSEVHFSLRGIFEGLLQQLLSLKWTEPELIKMHGHYLDAMGPFLKYFPDAAGSVINKLFELLTSLPHIVKDPATSTSRIARLQICTSFIRIAKAAEKSVLPHMKAIADTMAYLQREGTLLRGEHNILGEAFLVMASAAGAQQQQEVLAWLLEPLSQQWIQSEWQNNYLSDPMGLVRLCSNTPFMWSLFHTVTFFEKALKRSGHRKSNFNTTSVTSQDLHPMAHHLSWMLPPLLKLLRVIHSLWSPSVYQTLPPEMRAAMTMADVERYSLLGEANPKLSKASSVYADGSFDGGREGQSEANEADVRNWLKGIRDSGYCVLGLSATIGDTFFKCVDANYVTVALTENIQSMEFRHMRQLIHSFVIYAVKSCPAEMWESWLAVLVHPLLIHCQQATSSSWPSLMREGRAKVPDSFGVQNGPDMKLEVMEEKLLRDLTREIASLLSTMASPGLNPGLPILEHSGYVGRVDMSNLKDLVAFKSNSMVGFLLNHKNVALPALQICLEVFSWTDGEATTKVCGFCGVVILLAVLTNNVELREFVSKDMFTAVIRGLAMESNAVNSADLVNLCREIFIYLSDRDPAPRQVLLSLPCLSPNDLRAFEETVAKTSSPKEQKQLMKSLLLLGTGNNLRALAAQKTVNVITNVTLRSRGPANTSEAKEEEGETIGLATVL</sequence>
<organism evidence="3 4">
    <name type="scientific">Microthlaspi erraticum</name>
    <dbReference type="NCBI Taxonomy" id="1685480"/>
    <lineage>
        <taxon>Eukaryota</taxon>
        <taxon>Viridiplantae</taxon>
        <taxon>Streptophyta</taxon>
        <taxon>Embryophyta</taxon>
        <taxon>Tracheophyta</taxon>
        <taxon>Spermatophyta</taxon>
        <taxon>Magnoliopsida</taxon>
        <taxon>eudicotyledons</taxon>
        <taxon>Gunneridae</taxon>
        <taxon>Pentapetalae</taxon>
        <taxon>rosids</taxon>
        <taxon>malvids</taxon>
        <taxon>Brassicales</taxon>
        <taxon>Brassicaceae</taxon>
        <taxon>Coluteocarpeae</taxon>
        <taxon>Microthlaspi</taxon>
    </lineage>
</organism>
<dbReference type="Pfam" id="PF19273">
    <property type="entry name" value="Exportin-5"/>
    <property type="match status" value="1"/>
</dbReference>
<dbReference type="FunFam" id="1.25.10.10:FF:000949">
    <property type="entry name" value="Protein HASTY 1"/>
    <property type="match status" value="1"/>
</dbReference>
<dbReference type="EMBL" id="CACVBM020001177">
    <property type="protein sequence ID" value="CAA7037561.1"/>
    <property type="molecule type" value="Genomic_DNA"/>
</dbReference>
<dbReference type="Proteomes" id="UP000467841">
    <property type="component" value="Unassembled WGS sequence"/>
</dbReference>
<dbReference type="GO" id="GO:0006611">
    <property type="term" value="P:protein export from nucleus"/>
    <property type="evidence" value="ECO:0007669"/>
    <property type="project" value="InterPro"/>
</dbReference>
<dbReference type="GO" id="GO:0042565">
    <property type="term" value="C:RNA nuclear export complex"/>
    <property type="evidence" value="ECO:0007669"/>
    <property type="project" value="TreeGrafter"/>
</dbReference>
<reference evidence="3" key="1">
    <citation type="submission" date="2020-01" db="EMBL/GenBank/DDBJ databases">
        <authorList>
            <person name="Mishra B."/>
        </authorList>
    </citation>
    <scope>NUCLEOTIDE SEQUENCE [LARGE SCALE GENOMIC DNA]</scope>
</reference>
<keyword evidence="4" id="KW-1185">Reference proteome</keyword>
<dbReference type="Gene3D" id="1.25.10.10">
    <property type="entry name" value="Leucine-rich Repeat Variant"/>
    <property type="match status" value="1"/>
</dbReference>
<comment type="caution">
    <text evidence="3">The sequence shown here is derived from an EMBL/GenBank/DDBJ whole genome shotgun (WGS) entry which is preliminary data.</text>
</comment>
<dbReference type="Pfam" id="PF08389">
    <property type="entry name" value="Xpo1"/>
    <property type="match status" value="1"/>
</dbReference>
<dbReference type="InterPro" id="IPR045478">
    <property type="entry name" value="Exportin-5_C"/>
</dbReference>
<dbReference type="GO" id="GO:0006405">
    <property type="term" value="P:RNA export from nucleus"/>
    <property type="evidence" value="ECO:0007669"/>
    <property type="project" value="TreeGrafter"/>
</dbReference>
<dbReference type="PANTHER" id="PTHR11223">
    <property type="entry name" value="EXPORTIN 1/5"/>
    <property type="match status" value="1"/>
</dbReference>
<dbReference type="InterPro" id="IPR045065">
    <property type="entry name" value="XPO1/5"/>
</dbReference>
<evidence type="ECO:0000313" key="4">
    <source>
        <dbReference type="Proteomes" id="UP000467841"/>
    </source>
</evidence>
<dbReference type="OrthoDB" id="2215036at2759"/>
<proteinExistence type="predicted"/>
<name>A0A6D2JMG9_9BRAS</name>
<accession>A0A6D2JMG9</accession>
<feature type="domain" description="Exportin-1/Importin-beta-like" evidence="1">
    <location>
        <begin position="79"/>
        <end position="237"/>
    </location>
</feature>
<dbReference type="GO" id="GO:0005049">
    <property type="term" value="F:nuclear export signal receptor activity"/>
    <property type="evidence" value="ECO:0007669"/>
    <property type="project" value="InterPro"/>
</dbReference>
<dbReference type="PANTHER" id="PTHR11223:SF3">
    <property type="entry name" value="EXPORTIN-5"/>
    <property type="match status" value="1"/>
</dbReference>
<dbReference type="InterPro" id="IPR016024">
    <property type="entry name" value="ARM-type_fold"/>
</dbReference>
<evidence type="ECO:0000313" key="3">
    <source>
        <dbReference type="EMBL" id="CAA7037561.1"/>
    </source>
</evidence>
<gene>
    <name evidence="3" type="ORF">MERR_LOCUS24796</name>
</gene>
<dbReference type="GO" id="GO:0005737">
    <property type="term" value="C:cytoplasm"/>
    <property type="evidence" value="ECO:0007669"/>
    <property type="project" value="TreeGrafter"/>
</dbReference>